<dbReference type="PANTHER" id="PTHR47027:SF30">
    <property type="entry name" value="THAP-TYPE DOMAIN-CONTAINING PROTEIN"/>
    <property type="match status" value="1"/>
</dbReference>
<comment type="caution">
    <text evidence="1">The sequence shown here is derived from an EMBL/GenBank/DDBJ whole genome shotgun (WGS) entry which is preliminary data.</text>
</comment>
<evidence type="ECO:0000313" key="1">
    <source>
        <dbReference type="EMBL" id="GFR86220.1"/>
    </source>
</evidence>
<keyword evidence="2" id="KW-1185">Reference proteome</keyword>
<gene>
    <name evidence="1" type="ORF">ElyMa_000714900</name>
</gene>
<organism evidence="1 2">
    <name type="scientific">Elysia marginata</name>
    <dbReference type="NCBI Taxonomy" id="1093978"/>
    <lineage>
        <taxon>Eukaryota</taxon>
        <taxon>Metazoa</taxon>
        <taxon>Spiralia</taxon>
        <taxon>Lophotrochozoa</taxon>
        <taxon>Mollusca</taxon>
        <taxon>Gastropoda</taxon>
        <taxon>Heterobranchia</taxon>
        <taxon>Euthyneura</taxon>
        <taxon>Panpulmonata</taxon>
        <taxon>Sacoglossa</taxon>
        <taxon>Placobranchoidea</taxon>
        <taxon>Plakobranchidae</taxon>
        <taxon>Elysia</taxon>
    </lineage>
</organism>
<reference evidence="1 2" key="1">
    <citation type="journal article" date="2021" name="Elife">
        <title>Chloroplast acquisition without the gene transfer in kleptoplastic sea slugs, Plakobranchus ocellatus.</title>
        <authorList>
            <person name="Maeda T."/>
            <person name="Takahashi S."/>
            <person name="Yoshida T."/>
            <person name="Shimamura S."/>
            <person name="Takaki Y."/>
            <person name="Nagai Y."/>
            <person name="Toyoda A."/>
            <person name="Suzuki Y."/>
            <person name="Arimoto A."/>
            <person name="Ishii H."/>
            <person name="Satoh N."/>
            <person name="Nishiyama T."/>
            <person name="Hasebe M."/>
            <person name="Maruyama T."/>
            <person name="Minagawa J."/>
            <person name="Obokata J."/>
            <person name="Shigenobu S."/>
        </authorList>
    </citation>
    <scope>NUCLEOTIDE SEQUENCE [LARGE SCALE GENOMIC DNA]</scope>
</reference>
<dbReference type="Proteomes" id="UP000762676">
    <property type="component" value="Unassembled WGS sequence"/>
</dbReference>
<evidence type="ECO:0000313" key="2">
    <source>
        <dbReference type="Proteomes" id="UP000762676"/>
    </source>
</evidence>
<evidence type="ECO:0008006" key="3">
    <source>
        <dbReference type="Google" id="ProtNLM"/>
    </source>
</evidence>
<dbReference type="PANTHER" id="PTHR47027">
    <property type="entry name" value="REVERSE TRANSCRIPTASE DOMAIN-CONTAINING PROTEIN"/>
    <property type="match status" value="1"/>
</dbReference>
<name>A0AAV4GMG6_9GAST</name>
<sequence length="106" mass="12685">MLPLHALLFFVEGTKLKTVEHLKYLIRIFFNDGTLDKEINARILKASQALGRLRMRVLRKLNIRYCMKMKVCHDIVFIGLLYGCETWTRYKGHLRQLKQFHHMHCL</sequence>
<protein>
    <recommendedName>
        <fullName evidence="3">DDE Tnp4 domain-containing protein</fullName>
    </recommendedName>
</protein>
<proteinExistence type="predicted"/>
<accession>A0AAV4GMG6</accession>
<dbReference type="EMBL" id="BMAT01001471">
    <property type="protein sequence ID" value="GFR86220.1"/>
    <property type="molecule type" value="Genomic_DNA"/>
</dbReference>
<dbReference type="AlphaFoldDB" id="A0AAV4GMG6"/>